<feature type="region of interest" description="Disordered" evidence="1">
    <location>
        <begin position="1"/>
        <end position="58"/>
    </location>
</feature>
<keyword evidence="3" id="KW-1185">Reference proteome</keyword>
<organism evidence="2 3">
    <name type="scientific">Trypanosoma equiperdum</name>
    <dbReference type="NCBI Taxonomy" id="5694"/>
    <lineage>
        <taxon>Eukaryota</taxon>
        <taxon>Discoba</taxon>
        <taxon>Euglenozoa</taxon>
        <taxon>Kinetoplastea</taxon>
        <taxon>Metakinetoplastina</taxon>
        <taxon>Trypanosomatida</taxon>
        <taxon>Trypanosomatidae</taxon>
        <taxon>Trypanosoma</taxon>
    </lineage>
</organism>
<feature type="region of interest" description="Disordered" evidence="1">
    <location>
        <begin position="136"/>
        <end position="159"/>
    </location>
</feature>
<gene>
    <name evidence="2" type="ORF">TEOVI_000787200</name>
</gene>
<dbReference type="VEuPathDB" id="TriTrypDB:TEOVI_000787200"/>
<dbReference type="AlphaFoldDB" id="A0A1G4I5F0"/>
<dbReference type="RefSeq" id="XP_067078491.1">
    <property type="nucleotide sequence ID" value="XM_067222390.1"/>
</dbReference>
<feature type="compositionally biased region" description="Polar residues" evidence="1">
    <location>
        <begin position="138"/>
        <end position="154"/>
    </location>
</feature>
<dbReference type="EMBL" id="CZPT02000691">
    <property type="protein sequence ID" value="SCU67131.1"/>
    <property type="molecule type" value="Genomic_DNA"/>
</dbReference>
<comment type="caution">
    <text evidence="2">The sequence shown here is derived from an EMBL/GenBank/DDBJ whole genome shotgun (WGS) entry which is preliminary data.</text>
</comment>
<evidence type="ECO:0000313" key="2">
    <source>
        <dbReference type="EMBL" id="SCU67131.1"/>
    </source>
</evidence>
<evidence type="ECO:0000313" key="3">
    <source>
        <dbReference type="Proteomes" id="UP000195570"/>
    </source>
</evidence>
<dbReference type="GeneID" id="92381806"/>
<evidence type="ECO:0000256" key="1">
    <source>
        <dbReference type="SAM" id="MobiDB-lite"/>
    </source>
</evidence>
<name>A0A1G4I5F0_TRYEQ</name>
<proteinExistence type="predicted"/>
<protein>
    <submittedName>
        <fullName evidence="2">Uncharacterized protein</fullName>
    </submittedName>
</protein>
<dbReference type="Proteomes" id="UP000195570">
    <property type="component" value="Unassembled WGS sequence"/>
</dbReference>
<accession>A0A1G4I5F0</accession>
<reference evidence="2" key="1">
    <citation type="submission" date="2016-09" db="EMBL/GenBank/DDBJ databases">
        <authorList>
            <person name="Hebert L."/>
            <person name="Moumen B."/>
        </authorList>
    </citation>
    <scope>NUCLEOTIDE SEQUENCE [LARGE SCALE GENOMIC DNA]</scope>
    <source>
        <strain evidence="2">OVI</strain>
    </source>
</reference>
<feature type="region of interest" description="Disordered" evidence="1">
    <location>
        <begin position="316"/>
        <end position="339"/>
    </location>
</feature>
<sequence length="339" mass="34797">MNRSSDAEWNPASFNSPDLSPETEISAARLVEDDVSPSTLPGFGTSPFVGSGQPPETADEKAVYMRIINDMEQECGSDDDEEACSANNLLPPSAISGANADNSDGKGAGASGIVGGFTVEESHGLSSRGYVPPPVYGSSPQPANSPYSYTTTPHNGHPPPSFAVAIATTPPLSGMPVDMSPLGSRFAPQMPAAQHDPILVRNQYGVFMLQPVTNPTPPYTPPVAVTTPMTPMTGCALPPATLPPLCTAVQQAGEDLGAATKVPGAYNTPLASGAGVGGSHILSCGVAGVAGTEGVRGGGTYTFMSACMKSPAAPVHVQPPPPYPYEDAVESNYQRNRGK</sequence>